<dbReference type="InterPro" id="IPR036291">
    <property type="entry name" value="NAD(P)-bd_dom_sf"/>
</dbReference>
<evidence type="ECO:0000313" key="5">
    <source>
        <dbReference type="Proteomes" id="UP000076738"/>
    </source>
</evidence>
<dbReference type="Proteomes" id="UP000076738">
    <property type="component" value="Unassembled WGS sequence"/>
</dbReference>
<comment type="similarity">
    <text evidence="1">Belongs to the short-chain dehydrogenases/reductases (SDR) family.</text>
</comment>
<dbReference type="AlphaFoldDB" id="A0A167PK16"/>
<dbReference type="InterPro" id="IPR057571">
    <property type="entry name" value="SDR_PhqE-like"/>
</dbReference>
<dbReference type="GO" id="GO:0016491">
    <property type="term" value="F:oxidoreductase activity"/>
    <property type="evidence" value="ECO:0007669"/>
    <property type="project" value="UniProtKB-KW"/>
</dbReference>
<dbReference type="Gene3D" id="3.40.50.720">
    <property type="entry name" value="NAD(P)-binding Rossmann-like Domain"/>
    <property type="match status" value="1"/>
</dbReference>
<keyword evidence="2" id="KW-0521">NADP</keyword>
<gene>
    <name evidence="4" type="ORF">CALVIDRAFT_561811</name>
</gene>
<dbReference type="CDD" id="cd05233">
    <property type="entry name" value="SDR_c"/>
    <property type="match status" value="1"/>
</dbReference>
<evidence type="ECO:0000256" key="3">
    <source>
        <dbReference type="ARBA" id="ARBA00023002"/>
    </source>
</evidence>
<reference evidence="4 5" key="1">
    <citation type="journal article" date="2016" name="Mol. Biol. Evol.">
        <title>Comparative Genomics of Early-Diverging Mushroom-Forming Fungi Provides Insights into the Origins of Lignocellulose Decay Capabilities.</title>
        <authorList>
            <person name="Nagy L.G."/>
            <person name="Riley R."/>
            <person name="Tritt A."/>
            <person name="Adam C."/>
            <person name="Daum C."/>
            <person name="Floudas D."/>
            <person name="Sun H."/>
            <person name="Yadav J.S."/>
            <person name="Pangilinan J."/>
            <person name="Larsson K.H."/>
            <person name="Matsuura K."/>
            <person name="Barry K."/>
            <person name="Labutti K."/>
            <person name="Kuo R."/>
            <person name="Ohm R.A."/>
            <person name="Bhattacharya S.S."/>
            <person name="Shirouzu T."/>
            <person name="Yoshinaga Y."/>
            <person name="Martin F.M."/>
            <person name="Grigoriev I.V."/>
            <person name="Hibbett D.S."/>
        </authorList>
    </citation>
    <scope>NUCLEOTIDE SEQUENCE [LARGE SCALE GENOMIC DNA]</scope>
    <source>
        <strain evidence="4 5">TUFC12733</strain>
    </source>
</reference>
<dbReference type="InterPro" id="IPR002347">
    <property type="entry name" value="SDR_fam"/>
</dbReference>
<dbReference type="PANTHER" id="PTHR43477:SF1">
    <property type="entry name" value="DIHYDROANTICAPSIN 7-DEHYDROGENASE"/>
    <property type="match status" value="1"/>
</dbReference>
<evidence type="ECO:0000313" key="4">
    <source>
        <dbReference type="EMBL" id="KZO98879.1"/>
    </source>
</evidence>
<name>A0A167PK16_CALVF</name>
<protein>
    <submittedName>
        <fullName evidence="4">Short-chain dehydrogenase/reductase SDR</fullName>
    </submittedName>
</protein>
<evidence type="ECO:0000256" key="1">
    <source>
        <dbReference type="ARBA" id="ARBA00006484"/>
    </source>
</evidence>
<dbReference type="PRINTS" id="PR00081">
    <property type="entry name" value="GDHRDH"/>
</dbReference>
<dbReference type="EMBL" id="KV417274">
    <property type="protein sequence ID" value="KZO98879.1"/>
    <property type="molecule type" value="Genomic_DNA"/>
</dbReference>
<sequence length="262" mass="27738">MSIATAQNAPSIRHLVGKHVVVVGGTSGIGYCVAQASLEHGATVVVSSSSQEKVDATVSRLLKTNPLFEGSISGLSLNARDVKSIQAFWDKVGKVDHLVWTANGGRLPNFTEDDLDKDKAVFEVAFWGPVVSVKYAYKKGLFNPGASVTMTSGTVVRRPSKGFTISAAGAGAVETITRGLAVELAPIRVNTVSPGAVKTELWDSHGLTPEVQAVLIKRLVERTLVKHVGQPEEVAEAYLFLMKCTYMTGQTIDCEGGALLGA</sequence>
<dbReference type="SUPFAM" id="SSF51735">
    <property type="entry name" value="NAD(P)-binding Rossmann-fold domains"/>
    <property type="match status" value="1"/>
</dbReference>
<dbReference type="PANTHER" id="PTHR43477">
    <property type="entry name" value="DIHYDROANTICAPSIN 7-DEHYDROGENASE"/>
    <property type="match status" value="1"/>
</dbReference>
<organism evidence="4 5">
    <name type="scientific">Calocera viscosa (strain TUFC12733)</name>
    <dbReference type="NCBI Taxonomy" id="1330018"/>
    <lineage>
        <taxon>Eukaryota</taxon>
        <taxon>Fungi</taxon>
        <taxon>Dikarya</taxon>
        <taxon>Basidiomycota</taxon>
        <taxon>Agaricomycotina</taxon>
        <taxon>Dacrymycetes</taxon>
        <taxon>Dacrymycetales</taxon>
        <taxon>Dacrymycetaceae</taxon>
        <taxon>Calocera</taxon>
    </lineage>
</organism>
<keyword evidence="3" id="KW-0560">Oxidoreductase</keyword>
<evidence type="ECO:0000256" key="2">
    <source>
        <dbReference type="ARBA" id="ARBA00022857"/>
    </source>
</evidence>
<proteinExistence type="inferred from homology"/>
<dbReference type="STRING" id="1330018.A0A167PK16"/>
<dbReference type="OrthoDB" id="294295at2759"/>
<dbReference type="Pfam" id="PF23441">
    <property type="entry name" value="SDR"/>
    <property type="match status" value="1"/>
</dbReference>
<keyword evidence="5" id="KW-1185">Reference proteome</keyword>
<dbReference type="InterPro" id="IPR051122">
    <property type="entry name" value="SDR_DHRS6-like"/>
</dbReference>
<accession>A0A167PK16</accession>